<feature type="chain" id="PRO_5022932434" evidence="1">
    <location>
        <begin position="22"/>
        <end position="283"/>
    </location>
</feature>
<sequence length="283" mass="32459">MYRSRFYLLLCLAFFPLNSLSADIVRYPAIEDSADKRSNYPIALLELALKKAGSTATLQSTSARVSKSRALHLLETGLELDVVWTMTSIEREKRFLPIRIPIYKGLGSYRLLLIRGEDQAKFSALKDDAALKQLMLSQVHDWVDTDVLRQNKFKVLNASSYQSLFQMLLHKRVDAVPRSVLEIEAEQQLFAAQGLDIETDWLLHYPGAVYFFVSNKNPQLAEKIESGLRKALKDGSFDLLFQKHFVSQLKTMRLSERKLVELQNPLLPPETPLRESVLWYKPN</sequence>
<dbReference type="AlphaFoldDB" id="A0A5C8LWA9"/>
<protein>
    <submittedName>
        <fullName evidence="2">Amino acid ABC transporter substrate-binding protein</fullName>
    </submittedName>
</protein>
<comment type="caution">
    <text evidence="2">The sequence shown here is derived from an EMBL/GenBank/DDBJ whole genome shotgun (WGS) entry which is preliminary data.</text>
</comment>
<organism evidence="2 3">
    <name type="scientific">Rheinheimera tangshanensis</name>
    <dbReference type="NCBI Taxonomy" id="400153"/>
    <lineage>
        <taxon>Bacteria</taxon>
        <taxon>Pseudomonadati</taxon>
        <taxon>Pseudomonadota</taxon>
        <taxon>Gammaproteobacteria</taxon>
        <taxon>Chromatiales</taxon>
        <taxon>Chromatiaceae</taxon>
        <taxon>Rheinheimera</taxon>
    </lineage>
</organism>
<dbReference type="SUPFAM" id="SSF53850">
    <property type="entry name" value="Periplasmic binding protein-like II"/>
    <property type="match status" value="1"/>
</dbReference>
<evidence type="ECO:0000313" key="3">
    <source>
        <dbReference type="Proteomes" id="UP000321814"/>
    </source>
</evidence>
<dbReference type="Proteomes" id="UP000321814">
    <property type="component" value="Unassembled WGS sequence"/>
</dbReference>
<gene>
    <name evidence="2" type="ORF">FU839_12445</name>
</gene>
<dbReference type="Gene3D" id="3.40.190.10">
    <property type="entry name" value="Periplasmic binding protein-like II"/>
    <property type="match status" value="2"/>
</dbReference>
<dbReference type="OrthoDB" id="547680at2"/>
<keyword evidence="1" id="KW-0732">Signal</keyword>
<evidence type="ECO:0000256" key="1">
    <source>
        <dbReference type="SAM" id="SignalP"/>
    </source>
</evidence>
<proteinExistence type="predicted"/>
<reference evidence="2 3" key="1">
    <citation type="submission" date="2019-08" db="EMBL/GenBank/DDBJ databases">
        <title>Draft genome analysis of Rheinheimera tangshanensis isolated from the roots of fresh rice plants (Oryza sativa).</title>
        <authorList>
            <person name="Yu Q."/>
            <person name="Qi Y."/>
            <person name="Zhang H."/>
            <person name="Pu J."/>
        </authorList>
    </citation>
    <scope>NUCLEOTIDE SEQUENCE [LARGE SCALE GENOMIC DNA]</scope>
    <source>
        <strain evidence="2 3">JA3-B52</strain>
    </source>
</reference>
<dbReference type="EMBL" id="VRLR01000008">
    <property type="protein sequence ID" value="TXK79878.1"/>
    <property type="molecule type" value="Genomic_DNA"/>
</dbReference>
<accession>A0A5C8LWA9</accession>
<dbReference type="RefSeq" id="WP_147904628.1">
    <property type="nucleotide sequence ID" value="NZ_BAAAGC010000005.1"/>
</dbReference>
<keyword evidence="3" id="KW-1185">Reference proteome</keyword>
<evidence type="ECO:0000313" key="2">
    <source>
        <dbReference type="EMBL" id="TXK79878.1"/>
    </source>
</evidence>
<name>A0A5C8LWA9_9GAMM</name>
<feature type="signal peptide" evidence="1">
    <location>
        <begin position="1"/>
        <end position="21"/>
    </location>
</feature>